<dbReference type="EMBL" id="BMOE01000006">
    <property type="protein sequence ID" value="GGJ75759.1"/>
    <property type="molecule type" value="Genomic_DNA"/>
</dbReference>
<accession>A0A917UQJ6</accession>
<reference evidence="1" key="1">
    <citation type="journal article" date="2014" name="Int. J. Syst. Evol. Microbiol.">
        <title>Complete genome sequence of Corynebacterium casei LMG S-19264T (=DSM 44701T), isolated from a smear-ripened cheese.</title>
        <authorList>
            <consortium name="US DOE Joint Genome Institute (JGI-PGF)"/>
            <person name="Walter F."/>
            <person name="Albersmeier A."/>
            <person name="Kalinowski J."/>
            <person name="Ruckert C."/>
        </authorList>
    </citation>
    <scope>NUCLEOTIDE SEQUENCE</scope>
    <source>
        <strain evidence="1">JCM 14371</strain>
    </source>
</reference>
<dbReference type="Gene3D" id="1.50.10.20">
    <property type="match status" value="1"/>
</dbReference>
<proteinExistence type="predicted"/>
<dbReference type="GO" id="GO:0005975">
    <property type="term" value="P:carbohydrate metabolic process"/>
    <property type="evidence" value="ECO:0007669"/>
    <property type="project" value="InterPro"/>
</dbReference>
<comment type="caution">
    <text evidence="1">The sequence shown here is derived from an EMBL/GenBank/DDBJ whole genome shotgun (WGS) entry which is preliminary data.</text>
</comment>
<protein>
    <submittedName>
        <fullName evidence="1">Uncharacterized protein</fullName>
    </submittedName>
</protein>
<dbReference type="Proteomes" id="UP000635726">
    <property type="component" value="Unassembled WGS sequence"/>
</dbReference>
<dbReference type="RefSeq" id="WP_188962999.1">
    <property type="nucleotide sequence ID" value="NZ_BMOE01000006.1"/>
</dbReference>
<name>A0A917UQJ6_9DEIO</name>
<keyword evidence="2" id="KW-1185">Reference proteome</keyword>
<reference evidence="1" key="2">
    <citation type="submission" date="2020-09" db="EMBL/GenBank/DDBJ databases">
        <authorList>
            <person name="Sun Q."/>
            <person name="Ohkuma M."/>
        </authorList>
    </citation>
    <scope>NUCLEOTIDE SEQUENCE</scope>
    <source>
        <strain evidence="1">JCM 14371</strain>
    </source>
</reference>
<sequence>MTAAAPSAVTARVTGAVTRLDAWLQSMRQDGGYGGPVAHYWQNRMLYAGPGLDWRYEGLLVGYHALHVRTRDDVWRQRAILAAEDLRHGQGPDGLYRASRFEINPGTLGTPHEAAASLGLLDALDSLPHSDVYLQVARDNLDAVIAALWDGQGFNDHRSVKGRVPNKLATLAQALLRLADRLGPAGRPYLDLARSALDDVLRYQEPGGEVHQYAPGAGRGDGRYFPFYNARCVEPLLLGAQQLGRPEYARAAERILDLLGRWMNRDGSWPQIVYAGGQRAEYPRWYAGTADILYAQHVGGRTVPDAALARLLDAQLPNGAFPTAEGFSAQVTQRPGHTDPRDLLGVVGWNDKVLRLLAHLVDGPVPAAPAGLPAVQRDAAWLGTPCTFHDDPGGVRVTDRSGHELYRWDRGTVWASQTGQEAELR</sequence>
<dbReference type="SUPFAM" id="SSF48208">
    <property type="entry name" value="Six-hairpin glycosidases"/>
    <property type="match status" value="1"/>
</dbReference>
<dbReference type="AlphaFoldDB" id="A0A917UQJ6"/>
<dbReference type="InterPro" id="IPR008928">
    <property type="entry name" value="6-hairpin_glycosidase_sf"/>
</dbReference>
<evidence type="ECO:0000313" key="2">
    <source>
        <dbReference type="Proteomes" id="UP000635726"/>
    </source>
</evidence>
<organism evidence="1 2">
    <name type="scientific">Deinococcus aquiradiocola</name>
    <dbReference type="NCBI Taxonomy" id="393059"/>
    <lineage>
        <taxon>Bacteria</taxon>
        <taxon>Thermotogati</taxon>
        <taxon>Deinococcota</taxon>
        <taxon>Deinococci</taxon>
        <taxon>Deinococcales</taxon>
        <taxon>Deinococcaceae</taxon>
        <taxon>Deinococcus</taxon>
    </lineage>
</organism>
<gene>
    <name evidence="1" type="ORF">GCM10008939_19950</name>
</gene>
<evidence type="ECO:0000313" key="1">
    <source>
        <dbReference type="EMBL" id="GGJ75759.1"/>
    </source>
</evidence>